<organism evidence="1 2">
    <name type="scientific">Dermacoccus abyssi</name>
    <dbReference type="NCBI Taxonomy" id="322596"/>
    <lineage>
        <taxon>Bacteria</taxon>
        <taxon>Bacillati</taxon>
        <taxon>Actinomycetota</taxon>
        <taxon>Actinomycetes</taxon>
        <taxon>Micrococcales</taxon>
        <taxon>Dermacoccaceae</taxon>
        <taxon>Dermacoccus</taxon>
    </lineage>
</organism>
<comment type="caution">
    <text evidence="1">The sequence shown here is derived from an EMBL/GenBank/DDBJ whole genome shotgun (WGS) entry which is preliminary data.</text>
</comment>
<protein>
    <submittedName>
        <fullName evidence="1">DUF4188 domain-containing protein</fullName>
    </submittedName>
</protein>
<dbReference type="Proteomes" id="UP000285376">
    <property type="component" value="Unassembled WGS sequence"/>
</dbReference>
<reference evidence="1 2" key="1">
    <citation type="submission" date="2018-08" db="EMBL/GenBank/DDBJ databases">
        <title>Whole genome sequence analysis of Dermacoccus abyssi bacteria isolated from Deep Mariana trench Micromonospora spp reveals genes involved in the environmental adaptation and production of secondary metabolites.</title>
        <authorList>
            <person name="Abdel-Mageed W.M."/>
            <person name="Lehri B."/>
            <person name="Nouioui I."/>
            <person name="Goodfellow I."/>
            <person name="Jaspars M."/>
            <person name="Karlyshev A."/>
        </authorList>
    </citation>
    <scope>NUCLEOTIDE SEQUENCE [LARGE SCALE GENOMIC DNA]</scope>
    <source>
        <strain evidence="1 2">MT1.1</strain>
    </source>
</reference>
<dbReference type="EMBL" id="QWLM01000014">
    <property type="protein sequence ID" value="RHW44695.1"/>
    <property type="molecule type" value="Genomic_DNA"/>
</dbReference>
<dbReference type="Pfam" id="PF13826">
    <property type="entry name" value="Monooxy_af470-like"/>
    <property type="match status" value="1"/>
</dbReference>
<evidence type="ECO:0000313" key="1">
    <source>
        <dbReference type="EMBL" id="RHW44695.1"/>
    </source>
</evidence>
<dbReference type="InterPro" id="IPR025444">
    <property type="entry name" value="Monooxy_af470"/>
</dbReference>
<proteinExistence type="predicted"/>
<evidence type="ECO:0000313" key="2">
    <source>
        <dbReference type="Proteomes" id="UP000285376"/>
    </source>
</evidence>
<dbReference type="AlphaFoldDB" id="A0A417Z2H8"/>
<gene>
    <name evidence="1" type="ORF">D1832_11585</name>
</gene>
<sequence>MTINTARTTATTDGDVTVFLIGMRFNSLWRPDRWGPVAVAMPRMLNHLMRDPDAGLLHHEQWFGRTTISVQYWRSPEHLHAFAANADAPHLKPWRDFRKLGREGHVGIWHETYVCPPEGYESVYVNMPEFGLGKALGTVPVGPGLATARQRLAQTGAPVDAADGEIR</sequence>
<name>A0A417Z2H8_9MICO</name>
<dbReference type="RefSeq" id="WP_118914197.1">
    <property type="nucleotide sequence ID" value="NZ_CBCRVH010000014.1"/>
</dbReference>
<accession>A0A417Z2H8</accession>